<evidence type="ECO:0000256" key="1">
    <source>
        <dbReference type="ARBA" id="ARBA00001974"/>
    </source>
</evidence>
<reference evidence="9" key="1">
    <citation type="journal article" date="2023" name="Mol. Phylogenet. Evol.">
        <title>Genome-scale phylogeny and comparative genomics of the fungal order Sordariales.</title>
        <authorList>
            <person name="Hensen N."/>
            <person name="Bonometti L."/>
            <person name="Westerberg I."/>
            <person name="Brannstrom I.O."/>
            <person name="Guillou S."/>
            <person name="Cros-Aarteil S."/>
            <person name="Calhoun S."/>
            <person name="Haridas S."/>
            <person name="Kuo A."/>
            <person name="Mondo S."/>
            <person name="Pangilinan J."/>
            <person name="Riley R."/>
            <person name="LaButti K."/>
            <person name="Andreopoulos B."/>
            <person name="Lipzen A."/>
            <person name="Chen C."/>
            <person name="Yan M."/>
            <person name="Daum C."/>
            <person name="Ng V."/>
            <person name="Clum A."/>
            <person name="Steindorff A."/>
            <person name="Ohm R.A."/>
            <person name="Martin F."/>
            <person name="Silar P."/>
            <person name="Natvig D.O."/>
            <person name="Lalanne C."/>
            <person name="Gautier V."/>
            <person name="Ament-Velasquez S.L."/>
            <person name="Kruys A."/>
            <person name="Hutchinson M.I."/>
            <person name="Powell A.J."/>
            <person name="Barry K."/>
            <person name="Miller A.N."/>
            <person name="Grigoriev I.V."/>
            <person name="Debuchy R."/>
            <person name="Gladieux P."/>
            <person name="Hiltunen Thoren M."/>
            <person name="Johannesson H."/>
        </authorList>
    </citation>
    <scope>NUCLEOTIDE SEQUENCE [LARGE SCALE GENOMIC DNA]</scope>
    <source>
        <strain evidence="9">CBS 284.82</strain>
    </source>
</reference>
<dbReference type="Pfam" id="PF07976">
    <property type="entry name" value="Phe_hydrox_dim"/>
    <property type="match status" value="1"/>
</dbReference>
<dbReference type="InterPro" id="IPR036188">
    <property type="entry name" value="FAD/NAD-bd_sf"/>
</dbReference>
<keyword evidence="5" id="KW-0560">Oxidoreductase</keyword>
<dbReference type="GO" id="GO:0071949">
    <property type="term" value="F:FAD binding"/>
    <property type="evidence" value="ECO:0007669"/>
    <property type="project" value="InterPro"/>
</dbReference>
<name>A0AAN6SWQ6_9PEZI</name>
<accession>A0AAN6SWQ6</accession>
<evidence type="ECO:0000313" key="9">
    <source>
        <dbReference type="Proteomes" id="UP001303115"/>
    </source>
</evidence>
<dbReference type="EMBL" id="MU854316">
    <property type="protein sequence ID" value="KAK4044901.1"/>
    <property type="molecule type" value="Genomic_DNA"/>
</dbReference>
<evidence type="ECO:0000313" key="8">
    <source>
        <dbReference type="EMBL" id="KAK4044901.1"/>
    </source>
</evidence>
<dbReference type="Pfam" id="PF01494">
    <property type="entry name" value="FAD_binding_3"/>
    <property type="match status" value="1"/>
</dbReference>
<dbReference type="SUPFAM" id="SSF51905">
    <property type="entry name" value="FAD/NAD(P)-binding domain"/>
    <property type="match status" value="1"/>
</dbReference>
<dbReference type="InterPro" id="IPR002938">
    <property type="entry name" value="FAD-bd"/>
</dbReference>
<dbReference type="Gene3D" id="3.30.70.2450">
    <property type="match status" value="1"/>
</dbReference>
<dbReference type="InterPro" id="IPR012941">
    <property type="entry name" value="Phe_hydrox_C_dim_dom"/>
</dbReference>
<dbReference type="Gene3D" id="3.40.30.120">
    <property type="match status" value="1"/>
</dbReference>
<gene>
    <name evidence="8" type="ORF">C8A01DRAFT_31088</name>
</gene>
<dbReference type="Proteomes" id="UP001303115">
    <property type="component" value="Unassembled WGS sequence"/>
</dbReference>
<comment type="caution">
    <text evidence="8">The sequence shown here is derived from an EMBL/GenBank/DDBJ whole genome shotgun (WGS) entry which is preliminary data.</text>
</comment>
<dbReference type="InterPro" id="IPR036249">
    <property type="entry name" value="Thioredoxin-like_sf"/>
</dbReference>
<dbReference type="PRINTS" id="PR00420">
    <property type="entry name" value="RNGMNOXGNASE"/>
</dbReference>
<keyword evidence="3" id="KW-0285">Flavoprotein</keyword>
<keyword evidence="9" id="KW-1185">Reference proteome</keyword>
<feature type="domain" description="Phenol hydroxylase-like C-terminal dimerisation" evidence="7">
    <location>
        <begin position="509"/>
        <end position="561"/>
    </location>
</feature>
<comment type="similarity">
    <text evidence="2">Belongs to the PheA/TfdB FAD monooxygenase family.</text>
</comment>
<protein>
    <submittedName>
        <fullName evidence="8">FAD binding domain-containing protein</fullName>
    </submittedName>
</protein>
<feature type="domain" description="FAD-binding" evidence="6">
    <location>
        <begin position="4"/>
        <end position="356"/>
    </location>
</feature>
<organism evidence="8 9">
    <name type="scientific">Parachaetomium inaequale</name>
    <dbReference type="NCBI Taxonomy" id="2588326"/>
    <lineage>
        <taxon>Eukaryota</taxon>
        <taxon>Fungi</taxon>
        <taxon>Dikarya</taxon>
        <taxon>Ascomycota</taxon>
        <taxon>Pezizomycotina</taxon>
        <taxon>Sordariomycetes</taxon>
        <taxon>Sordariomycetidae</taxon>
        <taxon>Sordariales</taxon>
        <taxon>Chaetomiaceae</taxon>
        <taxon>Parachaetomium</taxon>
    </lineage>
</organism>
<sequence length="598" mass="65960">MTHDVDVLVVGAGPVGTALALELALHRVSFRVIDREPVRNDKSRALVIQPRTLELLNRHGAADTIVQRGRILHGGAVYIKRKLASRVVLDDLGTTDTEFTLPLNVSQAVTEEFLDECLAKYGISVERPVTATNIIQDDTGVTTTLQLADGKSETIRSKYVVGCDGAHSVVRHASDKMTFPGAAYPQDFILCDVRLRDSAIPQDRLNLNLSNQGVLAILPLDKEYVRVVASRAPMAIQGKEVPTLDELQEYFNIMTPPESGTLHDPLWLTRFRLHHRCVSQYRDGRLFVAGDAAHIHSPAGGQGMNAGIQDSINLGWKLARALSLQSRDKSSTPHALAAADALLDTYNLERRPIGLMLLRGTDRIFSFIAGPSPWFVPFRNFFLRHIAPRVSRVKARRRKMFHFISQFGVNYRGCTRLVGEASGFWGSVRGGDRLPDGKVWSKQEDRETSLQRVCVGAPHHLLLFSGDSGRGGLGEDELKSAAERVVQACQTEVTVHYIAGDDRDAQGEEWYADQKGELHVKFGFGKKAGYVLVRPDGYVAHIGPLAKLQQLLAFLDGYLVSPVVTPSRSPFSFVYSLAWSVVGACLAVNLVKQVAQRF</sequence>
<dbReference type="Gene3D" id="3.50.50.60">
    <property type="entry name" value="FAD/NAD(P)-binding domain"/>
    <property type="match status" value="1"/>
</dbReference>
<evidence type="ECO:0000256" key="5">
    <source>
        <dbReference type="ARBA" id="ARBA00023002"/>
    </source>
</evidence>
<keyword evidence="4" id="KW-0274">FAD</keyword>
<dbReference type="SUPFAM" id="SSF52833">
    <property type="entry name" value="Thioredoxin-like"/>
    <property type="match status" value="1"/>
</dbReference>
<evidence type="ECO:0000259" key="6">
    <source>
        <dbReference type="Pfam" id="PF01494"/>
    </source>
</evidence>
<proteinExistence type="inferred from homology"/>
<dbReference type="GO" id="GO:0016709">
    <property type="term" value="F:oxidoreductase activity, acting on paired donors, with incorporation or reduction of molecular oxygen, NAD(P)H as one donor, and incorporation of one atom of oxygen"/>
    <property type="evidence" value="ECO:0007669"/>
    <property type="project" value="UniProtKB-ARBA"/>
</dbReference>
<evidence type="ECO:0000256" key="3">
    <source>
        <dbReference type="ARBA" id="ARBA00022630"/>
    </source>
</evidence>
<comment type="cofactor">
    <cofactor evidence="1">
        <name>FAD</name>
        <dbReference type="ChEBI" id="CHEBI:57692"/>
    </cofactor>
</comment>
<evidence type="ECO:0000256" key="2">
    <source>
        <dbReference type="ARBA" id="ARBA00007801"/>
    </source>
</evidence>
<evidence type="ECO:0000259" key="7">
    <source>
        <dbReference type="Pfam" id="PF07976"/>
    </source>
</evidence>
<dbReference type="InterPro" id="IPR050641">
    <property type="entry name" value="RIFMO-like"/>
</dbReference>
<evidence type="ECO:0000256" key="4">
    <source>
        <dbReference type="ARBA" id="ARBA00022827"/>
    </source>
</evidence>
<dbReference type="PANTHER" id="PTHR43004">
    <property type="entry name" value="TRK SYSTEM POTASSIUM UPTAKE PROTEIN"/>
    <property type="match status" value="1"/>
</dbReference>
<dbReference type="PANTHER" id="PTHR43004:SF19">
    <property type="entry name" value="BINDING MONOOXYGENASE, PUTATIVE (JCVI)-RELATED"/>
    <property type="match status" value="1"/>
</dbReference>
<dbReference type="AlphaFoldDB" id="A0AAN6SWQ6"/>